<reference evidence="2 3" key="1">
    <citation type="submission" date="2019-03" db="EMBL/GenBank/DDBJ databases">
        <title>First draft genome of Liparis tanakae, snailfish: a comprehensive survey of snailfish specific genes.</title>
        <authorList>
            <person name="Kim W."/>
            <person name="Song I."/>
            <person name="Jeong J.-H."/>
            <person name="Kim D."/>
            <person name="Kim S."/>
            <person name="Ryu S."/>
            <person name="Song J.Y."/>
            <person name="Lee S.K."/>
        </authorList>
    </citation>
    <scope>NUCLEOTIDE SEQUENCE [LARGE SCALE GENOMIC DNA]</scope>
    <source>
        <tissue evidence="2">Muscle</tissue>
    </source>
</reference>
<name>A0A4Z2I0R7_9TELE</name>
<keyword evidence="1" id="KW-0812">Transmembrane</keyword>
<dbReference type="AlphaFoldDB" id="A0A4Z2I0R7"/>
<proteinExistence type="predicted"/>
<dbReference type="EMBL" id="SRLO01000149">
    <property type="protein sequence ID" value="TNN71488.1"/>
    <property type="molecule type" value="Genomic_DNA"/>
</dbReference>
<evidence type="ECO:0000256" key="1">
    <source>
        <dbReference type="SAM" id="Phobius"/>
    </source>
</evidence>
<keyword evidence="3" id="KW-1185">Reference proteome</keyword>
<accession>A0A4Z2I0R7</accession>
<dbReference type="Proteomes" id="UP000314294">
    <property type="component" value="Unassembled WGS sequence"/>
</dbReference>
<gene>
    <name evidence="2" type="ORF">EYF80_018322</name>
</gene>
<organism evidence="2 3">
    <name type="scientific">Liparis tanakae</name>
    <name type="common">Tanaka's snailfish</name>
    <dbReference type="NCBI Taxonomy" id="230148"/>
    <lineage>
        <taxon>Eukaryota</taxon>
        <taxon>Metazoa</taxon>
        <taxon>Chordata</taxon>
        <taxon>Craniata</taxon>
        <taxon>Vertebrata</taxon>
        <taxon>Euteleostomi</taxon>
        <taxon>Actinopterygii</taxon>
        <taxon>Neopterygii</taxon>
        <taxon>Teleostei</taxon>
        <taxon>Neoteleostei</taxon>
        <taxon>Acanthomorphata</taxon>
        <taxon>Eupercaria</taxon>
        <taxon>Perciformes</taxon>
        <taxon>Cottioidei</taxon>
        <taxon>Cottales</taxon>
        <taxon>Liparidae</taxon>
        <taxon>Liparis</taxon>
    </lineage>
</organism>
<keyword evidence="1" id="KW-0472">Membrane</keyword>
<feature type="transmembrane region" description="Helical" evidence="1">
    <location>
        <begin position="30"/>
        <end position="48"/>
    </location>
</feature>
<keyword evidence="1" id="KW-1133">Transmembrane helix</keyword>
<sequence>MVTSGQRNFSKSNSSPSAEQPELVMLRKTFFTFISFMSSMLTLGTRALSETRRRSSARRVFTVFPVFPVFPVFTAFPWGGGALTLLGLRRVALGGAGGGGRVGAGLRRHAGLHRVSSTFALLVALGAPAGDVGDVVLRGGGGNRAAVL</sequence>
<feature type="transmembrane region" description="Helical" evidence="1">
    <location>
        <begin position="60"/>
        <end position="79"/>
    </location>
</feature>
<comment type="caution">
    <text evidence="2">The sequence shown here is derived from an EMBL/GenBank/DDBJ whole genome shotgun (WGS) entry which is preliminary data.</text>
</comment>
<evidence type="ECO:0000313" key="2">
    <source>
        <dbReference type="EMBL" id="TNN71488.1"/>
    </source>
</evidence>
<evidence type="ECO:0000313" key="3">
    <source>
        <dbReference type="Proteomes" id="UP000314294"/>
    </source>
</evidence>
<protein>
    <submittedName>
        <fullName evidence="2">Uncharacterized protein</fullName>
    </submittedName>
</protein>